<feature type="domain" description="MULE transposase" evidence="1">
    <location>
        <begin position="208"/>
        <end position="286"/>
    </location>
</feature>
<gene>
    <name evidence="2" type="ORF">KUF71_017446</name>
</gene>
<keyword evidence="2" id="KW-0689">Ribosomal protein</keyword>
<evidence type="ECO:0000313" key="2">
    <source>
        <dbReference type="EMBL" id="KAK3933185.1"/>
    </source>
</evidence>
<reference evidence="2" key="2">
    <citation type="journal article" date="2023" name="BMC Genomics">
        <title>Pest status, molecular evolution, and epigenetic factors derived from the genome assembly of Frankliniella fusca, a thysanopteran phytovirus vector.</title>
        <authorList>
            <person name="Catto M.A."/>
            <person name="Labadie P.E."/>
            <person name="Jacobson A.L."/>
            <person name="Kennedy G.G."/>
            <person name="Srinivasan R."/>
            <person name="Hunt B.G."/>
        </authorList>
    </citation>
    <scope>NUCLEOTIDE SEQUENCE</scope>
    <source>
        <strain evidence="2">PL_HMW_Pooled</strain>
    </source>
</reference>
<comment type="caution">
    <text evidence="2">The sequence shown here is derived from an EMBL/GenBank/DDBJ whole genome shotgun (WGS) entry which is preliminary data.</text>
</comment>
<dbReference type="Pfam" id="PF10551">
    <property type="entry name" value="MULE"/>
    <property type="match status" value="1"/>
</dbReference>
<sequence>MRFKTFGGFADASVIYYSGDGYYYCKNRVMSGGRLSLACTLKGRCPGRASCKADLSDGRITTPHNHRGDRSFKQKRELRKAILDRCRMKDPCSFRDIVEQESEGYSRAIKMANHHNSLRSAMRRARLQRFPKVPGTLTDLGKVLRKRKNRHITRSRDGRHNLFFGAVGSGRAKTRSLIFMTRRQLARMRKSRKLFADGTWDARPSKPKSRQVFSISTCTKDRRVLPLAVVLMESRTEAAYHKLFSTLRDHGCNPRVVHTDFEAAQYNMWKSVFGRQLKVEGCLFHYVVRLRKKAKKLRLTTLLKRNHAANSIVRSCNAVPLLPHNRIEEGLATLKLKARRAGLGRHLQPFFQYVEATWVPRRRILSVFNSNDRTNNVAETWNKTLTLAVKQKSPNIWLFIDALLKLEERFAQDLYNVRHGRPVNRLRKSSAVRNDRVIKQLTMSLLAEDKSMSRFLQRASYRMQNVWNPIYGN</sequence>
<organism evidence="2 3">
    <name type="scientific">Frankliniella fusca</name>
    <dbReference type="NCBI Taxonomy" id="407009"/>
    <lineage>
        <taxon>Eukaryota</taxon>
        <taxon>Metazoa</taxon>
        <taxon>Ecdysozoa</taxon>
        <taxon>Arthropoda</taxon>
        <taxon>Hexapoda</taxon>
        <taxon>Insecta</taxon>
        <taxon>Pterygota</taxon>
        <taxon>Neoptera</taxon>
        <taxon>Paraneoptera</taxon>
        <taxon>Thysanoptera</taxon>
        <taxon>Terebrantia</taxon>
        <taxon>Thripoidea</taxon>
        <taxon>Thripidae</taxon>
        <taxon>Frankliniella</taxon>
    </lineage>
</organism>
<dbReference type="AlphaFoldDB" id="A0AAE1LVL6"/>
<dbReference type="EMBL" id="JAHWGI010001443">
    <property type="protein sequence ID" value="KAK3933185.1"/>
    <property type="molecule type" value="Genomic_DNA"/>
</dbReference>
<evidence type="ECO:0000259" key="1">
    <source>
        <dbReference type="Pfam" id="PF10551"/>
    </source>
</evidence>
<dbReference type="GO" id="GO:0005840">
    <property type="term" value="C:ribosome"/>
    <property type="evidence" value="ECO:0007669"/>
    <property type="project" value="UniProtKB-KW"/>
</dbReference>
<evidence type="ECO:0000313" key="3">
    <source>
        <dbReference type="Proteomes" id="UP001219518"/>
    </source>
</evidence>
<accession>A0AAE1LVL6</accession>
<keyword evidence="2" id="KW-0687">Ribonucleoprotein</keyword>
<name>A0AAE1LVL6_9NEOP</name>
<reference evidence="2" key="1">
    <citation type="submission" date="2021-07" db="EMBL/GenBank/DDBJ databases">
        <authorList>
            <person name="Catto M.A."/>
            <person name="Jacobson A."/>
            <person name="Kennedy G."/>
            <person name="Labadie P."/>
            <person name="Hunt B.G."/>
            <person name="Srinivasan R."/>
        </authorList>
    </citation>
    <scope>NUCLEOTIDE SEQUENCE</scope>
    <source>
        <strain evidence="2">PL_HMW_Pooled</strain>
        <tissue evidence="2">Head</tissue>
    </source>
</reference>
<protein>
    <submittedName>
        <fullName evidence="2">30S ribosomal protein S2</fullName>
    </submittedName>
</protein>
<dbReference type="Proteomes" id="UP001219518">
    <property type="component" value="Unassembled WGS sequence"/>
</dbReference>
<keyword evidence="3" id="KW-1185">Reference proteome</keyword>
<dbReference type="InterPro" id="IPR018289">
    <property type="entry name" value="MULE_transposase_dom"/>
</dbReference>
<proteinExistence type="predicted"/>